<dbReference type="PANTHER" id="PTHR43669:SF11">
    <property type="entry name" value="SHORT-CHAIN DEHYDROGENASE_OXIDOREDUCTASE"/>
    <property type="match status" value="1"/>
</dbReference>
<feature type="domain" description="Ketoreductase" evidence="4">
    <location>
        <begin position="6"/>
        <end position="191"/>
    </location>
</feature>
<dbReference type="Pfam" id="PF00106">
    <property type="entry name" value="adh_short"/>
    <property type="match status" value="1"/>
</dbReference>
<protein>
    <submittedName>
        <fullName evidence="5">Short chain dehydrogenase</fullName>
    </submittedName>
</protein>
<proteinExistence type="inferred from homology"/>
<dbReference type="PANTHER" id="PTHR43669">
    <property type="entry name" value="5-KETO-D-GLUCONATE 5-REDUCTASE"/>
    <property type="match status" value="1"/>
</dbReference>
<dbReference type="SUPFAM" id="SSF51735">
    <property type="entry name" value="NAD(P)-binding Rossmann-fold domains"/>
    <property type="match status" value="1"/>
</dbReference>
<dbReference type="InterPro" id="IPR057326">
    <property type="entry name" value="KR_dom"/>
</dbReference>
<dbReference type="Gene3D" id="3.40.50.720">
    <property type="entry name" value="NAD(P)-binding Rossmann-like Domain"/>
    <property type="match status" value="1"/>
</dbReference>
<dbReference type="AlphaFoldDB" id="A0AA38RNL2"/>
<evidence type="ECO:0000256" key="3">
    <source>
        <dbReference type="ARBA" id="ARBA00023002"/>
    </source>
</evidence>
<keyword evidence="2" id="KW-0521">NADP</keyword>
<comment type="similarity">
    <text evidence="1">Belongs to the short-chain dehydrogenases/reductases (SDR) family.</text>
</comment>
<evidence type="ECO:0000313" key="5">
    <source>
        <dbReference type="EMBL" id="KAJ9145061.1"/>
    </source>
</evidence>
<keyword evidence="6" id="KW-1185">Reference proteome</keyword>
<gene>
    <name evidence="5" type="ORF">NKR23_g5498</name>
</gene>
<dbReference type="EMBL" id="JANBVO010000015">
    <property type="protein sequence ID" value="KAJ9145061.1"/>
    <property type="molecule type" value="Genomic_DNA"/>
</dbReference>
<keyword evidence="3" id="KW-0560">Oxidoreductase</keyword>
<dbReference type="InterPro" id="IPR020904">
    <property type="entry name" value="Sc_DH/Rdtase_CS"/>
</dbReference>
<name>A0AA38RNL2_9PEZI</name>
<dbReference type="SMART" id="SM00822">
    <property type="entry name" value="PKS_KR"/>
    <property type="match status" value="1"/>
</dbReference>
<evidence type="ECO:0000313" key="6">
    <source>
        <dbReference type="Proteomes" id="UP001174694"/>
    </source>
</evidence>
<accession>A0AA38RNL2</accession>
<evidence type="ECO:0000259" key="4">
    <source>
        <dbReference type="SMART" id="SM00822"/>
    </source>
</evidence>
<dbReference type="Proteomes" id="UP001174694">
    <property type="component" value="Unassembled WGS sequence"/>
</dbReference>
<reference evidence="5" key="1">
    <citation type="submission" date="2022-07" db="EMBL/GenBank/DDBJ databases">
        <title>Fungi with potential for degradation of polypropylene.</title>
        <authorList>
            <person name="Gostincar C."/>
        </authorList>
    </citation>
    <scope>NUCLEOTIDE SEQUENCE</scope>
    <source>
        <strain evidence="5">EXF-13308</strain>
    </source>
</reference>
<dbReference type="InterPro" id="IPR002347">
    <property type="entry name" value="SDR_fam"/>
</dbReference>
<dbReference type="InterPro" id="IPR036291">
    <property type="entry name" value="NAD(P)-bd_dom_sf"/>
</dbReference>
<comment type="caution">
    <text evidence="5">The sequence shown here is derived from an EMBL/GenBank/DDBJ whole genome shotgun (WGS) entry which is preliminary data.</text>
</comment>
<dbReference type="GO" id="GO:0016491">
    <property type="term" value="F:oxidoreductase activity"/>
    <property type="evidence" value="ECO:0007669"/>
    <property type="project" value="UniProtKB-KW"/>
</dbReference>
<sequence length="268" mass="29243">MPFPHKTVLITGATAGIGRALAERMIEKGIFVIAVGRRKERLDELIAKHGSAKVVAEVFDVSDLDAIPSWANMITATYPALSCVILNAGIQRTIDFTNPVSVCPPTFDSEMTINYLSPLHAVVAFLPHLMSIAPKPAAVMFVSSALALVPIARCANYCASKAAVHSLAWTLRSQLSDPSKSATQHVRVIEVMPPAVQTELHEQQPELVAIGQARIGMPLTDFLEETWAALEAGDQDEIIVGSARERWTDLEDGRKKGFKEMEALFRRT</sequence>
<dbReference type="PRINTS" id="PR00081">
    <property type="entry name" value="GDHRDH"/>
</dbReference>
<evidence type="ECO:0000256" key="2">
    <source>
        <dbReference type="ARBA" id="ARBA00022857"/>
    </source>
</evidence>
<evidence type="ECO:0000256" key="1">
    <source>
        <dbReference type="ARBA" id="ARBA00006484"/>
    </source>
</evidence>
<organism evidence="5 6">
    <name type="scientific">Pleurostoma richardsiae</name>
    <dbReference type="NCBI Taxonomy" id="41990"/>
    <lineage>
        <taxon>Eukaryota</taxon>
        <taxon>Fungi</taxon>
        <taxon>Dikarya</taxon>
        <taxon>Ascomycota</taxon>
        <taxon>Pezizomycotina</taxon>
        <taxon>Sordariomycetes</taxon>
        <taxon>Sordariomycetidae</taxon>
        <taxon>Calosphaeriales</taxon>
        <taxon>Pleurostomataceae</taxon>
        <taxon>Pleurostoma</taxon>
    </lineage>
</organism>
<dbReference type="PROSITE" id="PS00061">
    <property type="entry name" value="ADH_SHORT"/>
    <property type="match status" value="1"/>
</dbReference>